<evidence type="ECO:0000256" key="1">
    <source>
        <dbReference type="SAM" id="MobiDB-lite"/>
    </source>
</evidence>
<dbReference type="KEGG" id="sapo:SAPIO_CDS10362"/>
<dbReference type="InterPro" id="IPR011990">
    <property type="entry name" value="TPR-like_helical_dom_sf"/>
</dbReference>
<dbReference type="OMA" id="RFWFYMP"/>
<dbReference type="Gene3D" id="1.25.40.10">
    <property type="entry name" value="Tetratricopeptide repeat domain"/>
    <property type="match status" value="1"/>
</dbReference>
<evidence type="ECO:0000313" key="2">
    <source>
        <dbReference type="EMBL" id="KEZ38999.1"/>
    </source>
</evidence>
<protein>
    <recommendedName>
        <fullName evidence="4">DUF924-domain-containing protein</fullName>
    </recommendedName>
</protein>
<gene>
    <name evidence="2" type="ORF">SAPIO_CDS10362</name>
</gene>
<organism evidence="2 3">
    <name type="scientific">Pseudallescheria apiosperma</name>
    <name type="common">Scedosporium apiospermum</name>
    <dbReference type="NCBI Taxonomy" id="563466"/>
    <lineage>
        <taxon>Eukaryota</taxon>
        <taxon>Fungi</taxon>
        <taxon>Dikarya</taxon>
        <taxon>Ascomycota</taxon>
        <taxon>Pezizomycotina</taxon>
        <taxon>Sordariomycetes</taxon>
        <taxon>Hypocreomycetidae</taxon>
        <taxon>Microascales</taxon>
        <taxon>Microascaceae</taxon>
        <taxon>Scedosporium</taxon>
    </lineage>
</organism>
<accession>A0A084FV87</accession>
<dbReference type="Proteomes" id="UP000028545">
    <property type="component" value="Unassembled WGS sequence"/>
</dbReference>
<feature type="compositionally biased region" description="Basic and acidic residues" evidence="1">
    <location>
        <begin position="243"/>
        <end position="256"/>
    </location>
</feature>
<dbReference type="AlphaFoldDB" id="A0A084FV87"/>
<comment type="caution">
    <text evidence="2">The sequence shown here is derived from an EMBL/GenBank/DDBJ whole genome shotgun (WGS) entry which is preliminary data.</text>
</comment>
<sequence>MACNANFKSPLEQTLTGSLLEAVRHFWFEHMVDDEHFVVPDKEDAGPWFSQTDAFDAACSSKFRDPLLAIMSTNASAADIIEASKPKSPLDWVSLIVLLDQIPRNCFRGADAGIAYDFFDPRALGTALQAIKAGVPEHFQVRYRQGYRFWFYMPLEHSERIDMQEMAAMEHEKMFTDSRKLIDGLIDAEDTDGLYYRDILPRRRKQFETWVGILRGMDEQHKGLLDRFGRFPRRNPALGRQSTQEEREYLRGMKGY</sequence>
<dbReference type="GeneID" id="27719551"/>
<proteinExistence type="predicted"/>
<reference evidence="2 3" key="1">
    <citation type="journal article" date="2014" name="Genome Announc.">
        <title>Draft genome sequence of the pathogenic fungus Scedosporium apiospermum.</title>
        <authorList>
            <person name="Vandeputte P."/>
            <person name="Ghamrawi S."/>
            <person name="Rechenmann M."/>
            <person name="Iltis A."/>
            <person name="Giraud S."/>
            <person name="Fleury M."/>
            <person name="Thornton C."/>
            <person name="Delhaes L."/>
            <person name="Meyer W."/>
            <person name="Papon N."/>
            <person name="Bouchara J.P."/>
        </authorList>
    </citation>
    <scope>NUCLEOTIDE SEQUENCE [LARGE SCALE GENOMIC DNA]</scope>
    <source>
        <strain evidence="2 3">IHEM 14462</strain>
    </source>
</reference>
<dbReference type="HOGENOM" id="CLU_065010_0_1_1"/>
<evidence type="ECO:0000313" key="3">
    <source>
        <dbReference type="Proteomes" id="UP000028545"/>
    </source>
</evidence>
<dbReference type="EMBL" id="JOWA01000165">
    <property type="protein sequence ID" value="KEZ38999.1"/>
    <property type="molecule type" value="Genomic_DNA"/>
</dbReference>
<name>A0A084FV87_PSEDA</name>
<evidence type="ECO:0008006" key="4">
    <source>
        <dbReference type="Google" id="ProtNLM"/>
    </source>
</evidence>
<dbReference type="InterPro" id="IPR010323">
    <property type="entry name" value="DUF924"/>
</dbReference>
<dbReference type="Gene3D" id="1.20.58.320">
    <property type="entry name" value="TPR-like"/>
    <property type="match status" value="1"/>
</dbReference>
<dbReference type="RefSeq" id="XP_016638798.1">
    <property type="nucleotide sequence ID" value="XM_016783961.1"/>
</dbReference>
<keyword evidence="3" id="KW-1185">Reference proteome</keyword>
<dbReference type="Pfam" id="PF06041">
    <property type="entry name" value="DUF924"/>
    <property type="match status" value="1"/>
</dbReference>
<feature type="region of interest" description="Disordered" evidence="1">
    <location>
        <begin position="235"/>
        <end position="256"/>
    </location>
</feature>
<dbReference type="SUPFAM" id="SSF48452">
    <property type="entry name" value="TPR-like"/>
    <property type="match status" value="1"/>
</dbReference>
<dbReference type="OrthoDB" id="414698at2759"/>
<dbReference type="VEuPathDB" id="FungiDB:SAPIO_CDS10362"/>